<dbReference type="OrthoDB" id="5282002at2759"/>
<keyword evidence="2 4" id="KW-0863">Zinc-finger</keyword>
<evidence type="ECO:0000256" key="4">
    <source>
        <dbReference type="PROSITE-ProRule" id="PRU00134"/>
    </source>
</evidence>
<dbReference type="SUPFAM" id="SSF144232">
    <property type="entry name" value="HIT/MYND zinc finger-like"/>
    <property type="match status" value="2"/>
</dbReference>
<dbReference type="Gene3D" id="6.10.140.2220">
    <property type="match status" value="2"/>
</dbReference>
<protein>
    <recommendedName>
        <fullName evidence="5">MYND-type domain-containing protein</fullName>
    </recommendedName>
</protein>
<evidence type="ECO:0000256" key="2">
    <source>
        <dbReference type="ARBA" id="ARBA00022771"/>
    </source>
</evidence>
<accession>A0A9P0NW23</accession>
<evidence type="ECO:0000259" key="5">
    <source>
        <dbReference type="PROSITE" id="PS50865"/>
    </source>
</evidence>
<comment type="caution">
    <text evidence="6">The sequence shown here is derived from an EMBL/GenBank/DDBJ whole genome shotgun (WGS) entry which is preliminary data.</text>
</comment>
<dbReference type="GO" id="GO:0008270">
    <property type="term" value="F:zinc ion binding"/>
    <property type="evidence" value="ECO:0007669"/>
    <property type="project" value="UniProtKB-KW"/>
</dbReference>
<gene>
    <name evidence="6" type="ORF">ACAOBT_LOCUS2857</name>
</gene>
<dbReference type="AlphaFoldDB" id="A0A9P0NW23"/>
<dbReference type="EMBL" id="CAKOFQ010006679">
    <property type="protein sequence ID" value="CAH1958799.1"/>
    <property type="molecule type" value="Genomic_DNA"/>
</dbReference>
<keyword evidence="1" id="KW-0479">Metal-binding</keyword>
<feature type="domain" description="MYND-type" evidence="5">
    <location>
        <begin position="22"/>
        <end position="60"/>
    </location>
</feature>
<dbReference type="Pfam" id="PF01753">
    <property type="entry name" value="zf-MYND"/>
    <property type="match status" value="2"/>
</dbReference>
<evidence type="ECO:0000256" key="1">
    <source>
        <dbReference type="ARBA" id="ARBA00022723"/>
    </source>
</evidence>
<keyword evidence="3" id="KW-0862">Zinc</keyword>
<evidence type="ECO:0000313" key="6">
    <source>
        <dbReference type="EMBL" id="CAH1958799.1"/>
    </source>
</evidence>
<proteinExistence type="predicted"/>
<feature type="domain" description="MYND-type" evidence="5">
    <location>
        <begin position="117"/>
        <end position="154"/>
    </location>
</feature>
<keyword evidence="7" id="KW-1185">Reference proteome</keyword>
<sequence length="434" mass="51242">MDCLEKIYPPEVYCMLYYANICHVCKTPSKDLKRCSRCKMLSYCSKKHQLLDWPIHKQLCKVIVDSNKILLQNCQKVNIALNNIRNLQHFRGILWTRFLGRKLERYEKNMLQFPKICAVCNKDNITITCENCWNVSYCTKEHQKQHRNKHDRYCTQLKLSMDLDIKYLDYHLDRDTEKLFQEQNPWIIGHYEFCIPDNIQHFPSDLKSVIDCFNVKYESVEGLKDIYKLFELDTICVASLILYCLEILGVITDRSFISSKLTVHLVGADFTEVTFYWDLIIKFYTKWLKNITELKFYVIGPEVKPYTFNVNIACIEFIGDVYHNVIEKIDKPDVVVSYNNGIHEYYGESIDTWKGSLKSLFKYDNVPLILTAYTKQEIDKDVDIVKNVTQAKVLVGPDENPFKSLKPVRNHDDDGDTTVFYKNYYYCVLKSFDR</sequence>
<dbReference type="PROSITE" id="PS50865">
    <property type="entry name" value="ZF_MYND_2"/>
    <property type="match status" value="2"/>
</dbReference>
<dbReference type="Pfam" id="PF20179">
    <property type="entry name" value="MSS51_C"/>
    <property type="match status" value="1"/>
</dbReference>
<dbReference type="PANTHER" id="PTHR28069">
    <property type="entry name" value="GH20023P"/>
    <property type="match status" value="1"/>
</dbReference>
<organism evidence="6 7">
    <name type="scientific">Acanthoscelides obtectus</name>
    <name type="common">Bean weevil</name>
    <name type="synonym">Bruchus obtectus</name>
    <dbReference type="NCBI Taxonomy" id="200917"/>
    <lineage>
        <taxon>Eukaryota</taxon>
        <taxon>Metazoa</taxon>
        <taxon>Ecdysozoa</taxon>
        <taxon>Arthropoda</taxon>
        <taxon>Hexapoda</taxon>
        <taxon>Insecta</taxon>
        <taxon>Pterygota</taxon>
        <taxon>Neoptera</taxon>
        <taxon>Endopterygota</taxon>
        <taxon>Coleoptera</taxon>
        <taxon>Polyphaga</taxon>
        <taxon>Cucujiformia</taxon>
        <taxon>Chrysomeloidea</taxon>
        <taxon>Chrysomelidae</taxon>
        <taxon>Bruchinae</taxon>
        <taxon>Bruchini</taxon>
        <taxon>Acanthoscelides</taxon>
    </lineage>
</organism>
<dbReference type="PANTHER" id="PTHR28069:SF2">
    <property type="entry name" value="GH20023P"/>
    <property type="match status" value="1"/>
</dbReference>
<dbReference type="InterPro" id="IPR002893">
    <property type="entry name" value="Znf_MYND"/>
</dbReference>
<reference evidence="6" key="1">
    <citation type="submission" date="2022-03" db="EMBL/GenBank/DDBJ databases">
        <authorList>
            <person name="Sayadi A."/>
        </authorList>
    </citation>
    <scope>NUCLEOTIDE SEQUENCE</scope>
</reference>
<dbReference type="InterPro" id="IPR046824">
    <property type="entry name" value="Mss51-like_C"/>
</dbReference>
<name>A0A9P0NW23_ACAOB</name>
<evidence type="ECO:0000256" key="3">
    <source>
        <dbReference type="ARBA" id="ARBA00022833"/>
    </source>
</evidence>
<dbReference type="Proteomes" id="UP001152888">
    <property type="component" value="Unassembled WGS sequence"/>
</dbReference>
<dbReference type="PROSITE" id="PS01360">
    <property type="entry name" value="ZF_MYND_1"/>
    <property type="match status" value="2"/>
</dbReference>
<evidence type="ECO:0000313" key="7">
    <source>
        <dbReference type="Proteomes" id="UP001152888"/>
    </source>
</evidence>